<organism evidence="2 3">
    <name type="scientific">Paramagnetospirillum magneticum (strain ATCC 700264 / AMB-1)</name>
    <name type="common">Magnetospirillum magneticum</name>
    <dbReference type="NCBI Taxonomy" id="342108"/>
    <lineage>
        <taxon>Bacteria</taxon>
        <taxon>Pseudomonadati</taxon>
        <taxon>Pseudomonadota</taxon>
        <taxon>Alphaproteobacteria</taxon>
        <taxon>Rhodospirillales</taxon>
        <taxon>Magnetospirillaceae</taxon>
        <taxon>Paramagnetospirillum</taxon>
    </lineage>
</organism>
<dbReference type="OrthoDB" id="7335157at2"/>
<sequence>MSLNTSFLGKACMVVASDDSLCSLIATSLHQIGFADVLKSGILTEAIKFAASGIYDLIVCAGTDIDEPLDMIRRIRMETPEGVVTGPMICVISHMDVGNLSMMRNSGANCVMTLPIGTRSMLKNVNRALNEKREFIANPTFRGPCRRNLAPGLYEGPFRRAADRQDGATQLPSPSPAPRKLAAKGHTGELGLAPRRPHAPAVVGEDPNSQASIIFNGVSEIAARIEQLKEALHATDDERTRKVVRAEIMEAADRLVNLVTLVDLNKGSHRGQDNPLRQKIGAMKALFIGILRQMSVGRLDAIIADMEKYLNGGEIALGGGDLLQERLASVEEIVAVLGGRKADETMKRKLDSAWEGIGKLQKMEAEHFELADLTRNKRSKRGASRFRPPAEANDGVASQNGVADLLRSRGERGGEKA</sequence>
<reference evidence="2 3" key="1">
    <citation type="journal article" date="2005" name="DNA Res.">
        <title>Complete genome sequence of the facultative anaerobic magnetotactic bacterium Magnetospirillum sp. strain AMB-1.</title>
        <authorList>
            <person name="Matsunaga T."/>
            <person name="Okamura Y."/>
            <person name="Fukuda Y."/>
            <person name="Wahyudi A.T."/>
            <person name="Murase Y."/>
            <person name="Takeyama H."/>
        </authorList>
    </citation>
    <scope>NUCLEOTIDE SEQUENCE [LARGE SCALE GENOMIC DNA]</scope>
    <source>
        <strain evidence="3">ATCC 700264 / AMB-1</strain>
    </source>
</reference>
<evidence type="ECO:0000313" key="2">
    <source>
        <dbReference type="EMBL" id="BAE49787.1"/>
    </source>
</evidence>
<dbReference type="KEGG" id="mag:amb0983"/>
<dbReference type="STRING" id="342108.amb0983"/>
<name>Q2W8N8_PARM1</name>
<proteinExistence type="predicted"/>
<evidence type="ECO:0008006" key="4">
    <source>
        <dbReference type="Google" id="ProtNLM"/>
    </source>
</evidence>
<keyword evidence="3" id="KW-1185">Reference proteome</keyword>
<evidence type="ECO:0000313" key="3">
    <source>
        <dbReference type="Proteomes" id="UP000007058"/>
    </source>
</evidence>
<dbReference type="AlphaFoldDB" id="Q2W8N8"/>
<feature type="compositionally biased region" description="Basic and acidic residues" evidence="1">
    <location>
        <begin position="406"/>
        <end position="417"/>
    </location>
</feature>
<evidence type="ECO:0000256" key="1">
    <source>
        <dbReference type="SAM" id="MobiDB-lite"/>
    </source>
</evidence>
<dbReference type="RefSeq" id="WP_011383410.1">
    <property type="nucleotide sequence ID" value="NC_007626.1"/>
</dbReference>
<dbReference type="HOGENOM" id="CLU_658563_0_0_5"/>
<dbReference type="EMBL" id="AP007255">
    <property type="protein sequence ID" value="BAE49787.1"/>
    <property type="molecule type" value="Genomic_DNA"/>
</dbReference>
<dbReference type="Proteomes" id="UP000007058">
    <property type="component" value="Chromosome"/>
</dbReference>
<gene>
    <name evidence="2" type="ordered locus">amb0983</name>
</gene>
<accession>Q2W8N8</accession>
<feature type="region of interest" description="Disordered" evidence="1">
    <location>
        <begin position="376"/>
        <end position="417"/>
    </location>
</feature>
<protein>
    <recommendedName>
        <fullName evidence="4">CheY-like receiver</fullName>
    </recommendedName>
</protein>